<dbReference type="Proteomes" id="UP000680348">
    <property type="component" value="Unassembled WGS sequence"/>
</dbReference>
<dbReference type="Pfam" id="PF14236">
    <property type="entry name" value="DruA"/>
    <property type="match status" value="2"/>
</dbReference>
<reference evidence="1" key="1">
    <citation type="submission" date="2021-04" db="EMBL/GenBank/DDBJ databases">
        <title>Pseudaminobacter soli sp. nov., isolated from paddy soil contaminated by heavy metals.</title>
        <authorList>
            <person name="Zhang K."/>
        </authorList>
    </citation>
    <scope>NUCLEOTIDE SEQUENCE</scope>
    <source>
        <strain evidence="1">19-2017</strain>
    </source>
</reference>
<evidence type="ECO:0000313" key="1">
    <source>
        <dbReference type="EMBL" id="MBS3650440.1"/>
    </source>
</evidence>
<dbReference type="RefSeq" id="WP_210320214.1">
    <property type="nucleotide sequence ID" value="NZ_JABVCF010000009.1"/>
</dbReference>
<accession>A0A942E3J8</accession>
<dbReference type="EMBL" id="JAGWCR010000009">
    <property type="protein sequence ID" value="MBS3650440.1"/>
    <property type="molecule type" value="Genomic_DNA"/>
</dbReference>
<dbReference type="InterPro" id="IPR025639">
    <property type="entry name" value="DruA"/>
</dbReference>
<proteinExistence type="predicted"/>
<keyword evidence="2" id="KW-1185">Reference proteome</keyword>
<evidence type="ECO:0000313" key="2">
    <source>
        <dbReference type="Proteomes" id="UP000680348"/>
    </source>
</evidence>
<dbReference type="AlphaFoldDB" id="A0A942E3J8"/>
<gene>
    <name evidence="1" type="ORF">KEU06_17640</name>
</gene>
<organism evidence="1 2">
    <name type="scientific">Pseudaminobacter soli</name>
    <name type="common">ex Zhang et al. 2022</name>
    <dbReference type="NCBI Taxonomy" id="2831468"/>
    <lineage>
        <taxon>Bacteria</taxon>
        <taxon>Pseudomonadati</taxon>
        <taxon>Pseudomonadota</taxon>
        <taxon>Alphaproteobacteria</taxon>
        <taxon>Hyphomicrobiales</taxon>
        <taxon>Phyllobacteriaceae</taxon>
        <taxon>Pseudaminobacter</taxon>
    </lineage>
</organism>
<sequence>MPASERDPVLARLIDPIIEVCETGAKCPDTGISLIDIWRYFRHTWAHEYRAIPGRQMMVLVRNAARPRRPIIGIAMLASPVMRLTKRDQWIGWLREAMADNLASGVLDPAAFGPAMLQRLDQSIASVRWDDLATTSEITDPTEAVVLRLEQEAAGAAFKREALLRAHFEAHRREDGQVPPFRGAVQAAGDETDWRAASEDLLFVRKRAESLAQLLFAKQVLRASGLHQDPHRSLQQLLAGKMGQRAIDITLAEFRKAGLSSEVADISICGAVHPYNELLGGKLVALLLTSAEIRDAYAARYGNQVSVIASQMAGRAITKPARLKILTTTSLYGVGSSQYNRLVLREAEYADLGQDVRWAAIGRSLTGGFGTLHLSAETAQALRSIALARHDSRRVNNRFGEGTSPRLRQIREGLDALGLKSDAILHHATPRIFYGCELSPGARASLLGLSHVAPSAPSAATIATAWRRRWLSARCQRTETLDRLTDLGPNSVRASLHADFDGQFLLPGLV</sequence>
<comment type="caution">
    <text evidence="1">The sequence shown here is derived from an EMBL/GenBank/DDBJ whole genome shotgun (WGS) entry which is preliminary data.</text>
</comment>
<name>A0A942E3J8_9HYPH</name>
<protein>
    <submittedName>
        <fullName evidence="1">DUF4338 domain-containing protein</fullName>
    </submittedName>
</protein>